<evidence type="ECO:0000313" key="2">
    <source>
        <dbReference type="EMBL" id="BDL44745.1"/>
    </source>
</evidence>
<keyword evidence="3" id="KW-1185">Reference proteome</keyword>
<feature type="compositionally biased region" description="Low complexity" evidence="1">
    <location>
        <begin position="1"/>
        <end position="16"/>
    </location>
</feature>
<dbReference type="EMBL" id="AP025943">
    <property type="protein sequence ID" value="BDL44745.1"/>
    <property type="molecule type" value="Genomic_DNA"/>
</dbReference>
<gene>
    <name evidence="2" type="ORF">Abiwalacus_23190</name>
</gene>
<evidence type="ECO:0000256" key="1">
    <source>
        <dbReference type="SAM" id="MobiDB-lite"/>
    </source>
</evidence>
<feature type="region of interest" description="Disordered" evidence="1">
    <location>
        <begin position="1"/>
        <end position="38"/>
    </location>
</feature>
<proteinExistence type="predicted"/>
<name>A0ABM7ZJ57_9BACT</name>
<dbReference type="Proteomes" id="UP001062263">
    <property type="component" value="Chromosome"/>
</dbReference>
<protein>
    <submittedName>
        <fullName evidence="2">Uncharacterized protein</fullName>
    </submittedName>
</protein>
<organism evidence="2 3">
    <name type="scientific">Akkermansia biwaensis</name>
    <dbReference type="NCBI Taxonomy" id="2946555"/>
    <lineage>
        <taxon>Bacteria</taxon>
        <taxon>Pseudomonadati</taxon>
        <taxon>Verrucomicrobiota</taxon>
        <taxon>Verrucomicrobiia</taxon>
        <taxon>Verrucomicrobiales</taxon>
        <taxon>Akkermansiaceae</taxon>
        <taxon>Akkermansia</taxon>
    </lineage>
</organism>
<evidence type="ECO:0000313" key="3">
    <source>
        <dbReference type="Proteomes" id="UP001062263"/>
    </source>
</evidence>
<accession>A0ABM7ZJ57</accession>
<sequence length="61" mass="6795">MRTAVSSSKSWLSSVVTTPVSERDEKSNLCQKEMSSVQSVKVEMPEKIEAKRGLPPEERSV</sequence>
<feature type="compositionally biased region" description="Polar residues" evidence="1">
    <location>
        <begin position="28"/>
        <end position="38"/>
    </location>
</feature>
<reference evidence="2" key="1">
    <citation type="submission" date="2022-06" db="EMBL/GenBank/DDBJ databases">
        <title>Akkermansia biwalacus sp. nov., an anaerobic mucin-degrading bacterium isolated from human intestine.</title>
        <authorList>
            <person name="Kobayashi Y."/>
            <person name="Inoue S."/>
            <person name="Kawahara T."/>
            <person name="Kohda N."/>
        </authorList>
    </citation>
    <scope>NUCLEOTIDE SEQUENCE</scope>
    <source>
        <strain evidence="2">WON2089</strain>
    </source>
</reference>